<keyword evidence="6" id="KW-0333">Golgi apparatus</keyword>
<protein>
    <recommendedName>
        <fullName evidence="3">Conserved oligomeric Golgi complex subunit 1</fullName>
    </recommendedName>
</protein>
<evidence type="ECO:0000256" key="4">
    <source>
        <dbReference type="ARBA" id="ARBA00022448"/>
    </source>
</evidence>
<dbReference type="PANTHER" id="PTHR31658:SF0">
    <property type="entry name" value="CONSERVED OLIGOMERIC GOLGI COMPLEX SUBUNIT 1"/>
    <property type="match status" value="1"/>
</dbReference>
<keyword evidence="8" id="KW-0175">Coiled coil</keyword>
<comment type="caution">
    <text evidence="10">The sequence shown here is derived from an EMBL/GenBank/DDBJ whole genome shotgun (WGS) entry which is preliminary data.</text>
</comment>
<dbReference type="EMBL" id="QGNW01001048">
    <property type="protein sequence ID" value="RVW57672.1"/>
    <property type="molecule type" value="Genomic_DNA"/>
</dbReference>
<sequence>MVGGLGQTFQKCRSEVSSPSPPPPPPPSNQRERHRPHAQIHCLSMFYCVNGVMVATSGSGAEERGGMAVGNRDAESLFRSKPISEIRNVEATTRKQIQEKKEELRQLVGNRYRDLIDSADSILLMKSSCHSISSNISSIYSAISSLSASHSPHLSSPNPSRLTIYALASRINCLPLCPRQPCPDHPHRQRRRPPSQDLGQFSSSPASAPDCGELQGPDFAARSERLLDCGLGINAYADALAAVAVIDDLNPNQVLALFLDTRRSWISQKLAAANSTVVVSVFCQVVLGSPPVSQLFGGIPNPDEEVKLWKSFRDKLESEMVMLDKEFIAETCSNWLKICGEEIVNKINGRYLIDAIVSGQELASAEKLVRETMDSKQVLEGSLEWLKSVFGSEIELPWSRTRELVLGDSSDLWDGIFEDAFVRRMKTIVDSGFEDLTRVVNVKNSIHAIAGIAADQTDFLAYSNRSLMDEENDFRTCLNAYFGPEVSRIRDAVDSRCQSVLEDLLCFLESPKAALRLQDLAPYVQNKCYESMSTILMELKNELDQLYAAMNNGNSEDKTVPPAAIVERSLFIGRLLFAFQNHSRHVPVILGTPRLWVNESTKAVFDSLPSLSILRHSRLSIDSPMCDSPRQTLASSRRQTSLATAALRGANDSSSPNLEELRRITQDLCIRAYSLWILWVSDELSVILLQDLNRDDGLSATTPLRLHASVSSPCFCPMFSGSVMSAHLLYLYRPCFMASINVS</sequence>
<keyword evidence="7" id="KW-0472">Membrane</keyword>
<dbReference type="Proteomes" id="UP000288805">
    <property type="component" value="Unassembled WGS sequence"/>
</dbReference>
<evidence type="ECO:0000313" key="11">
    <source>
        <dbReference type="Proteomes" id="UP000288805"/>
    </source>
</evidence>
<comment type="similarity">
    <text evidence="2">Belongs to the COG1 family.</text>
</comment>
<feature type="compositionally biased region" description="Pro residues" evidence="9">
    <location>
        <begin position="19"/>
        <end position="28"/>
    </location>
</feature>
<name>A0A438FCI6_VITVI</name>
<evidence type="ECO:0000256" key="8">
    <source>
        <dbReference type="SAM" id="Coils"/>
    </source>
</evidence>
<feature type="compositionally biased region" description="Polar residues" evidence="9">
    <location>
        <begin position="197"/>
        <end position="206"/>
    </location>
</feature>
<reference evidence="10 11" key="1">
    <citation type="journal article" date="2018" name="PLoS Genet.">
        <title>Population sequencing reveals clonal diversity and ancestral inbreeding in the grapevine cultivar Chardonnay.</title>
        <authorList>
            <person name="Roach M.J."/>
            <person name="Johnson D.L."/>
            <person name="Bohlmann J."/>
            <person name="van Vuuren H.J."/>
            <person name="Jones S.J."/>
            <person name="Pretorius I.S."/>
            <person name="Schmidt S.A."/>
            <person name="Borneman A.R."/>
        </authorList>
    </citation>
    <scope>NUCLEOTIDE SEQUENCE [LARGE SCALE GENOMIC DNA]</scope>
    <source>
        <strain evidence="11">cv. Chardonnay</strain>
        <tissue evidence="10">Leaf</tissue>
    </source>
</reference>
<dbReference type="GO" id="GO:0015031">
    <property type="term" value="P:protein transport"/>
    <property type="evidence" value="ECO:0007669"/>
    <property type="project" value="UniProtKB-KW"/>
</dbReference>
<keyword evidence="5" id="KW-0653">Protein transport</keyword>
<keyword evidence="4" id="KW-0813">Transport</keyword>
<evidence type="ECO:0000256" key="7">
    <source>
        <dbReference type="ARBA" id="ARBA00023136"/>
    </source>
</evidence>
<gene>
    <name evidence="10" type="primary">Cog1_1</name>
    <name evidence="10" type="ORF">CK203_096260</name>
</gene>
<evidence type="ECO:0000256" key="5">
    <source>
        <dbReference type="ARBA" id="ARBA00022927"/>
    </source>
</evidence>
<evidence type="ECO:0000256" key="3">
    <source>
        <dbReference type="ARBA" id="ARBA00020978"/>
    </source>
</evidence>
<dbReference type="InterPro" id="IPR033370">
    <property type="entry name" value="COG1"/>
</dbReference>
<accession>A0A438FCI6</accession>
<dbReference type="GO" id="GO:0000139">
    <property type="term" value="C:Golgi membrane"/>
    <property type="evidence" value="ECO:0007669"/>
    <property type="project" value="UniProtKB-SubCell"/>
</dbReference>
<feature type="region of interest" description="Disordered" evidence="9">
    <location>
        <begin position="183"/>
        <end position="214"/>
    </location>
</feature>
<feature type="coiled-coil region" evidence="8">
    <location>
        <begin position="529"/>
        <end position="556"/>
    </location>
</feature>
<dbReference type="GO" id="GO:0017119">
    <property type="term" value="C:Golgi transport complex"/>
    <property type="evidence" value="ECO:0007669"/>
    <property type="project" value="InterPro"/>
</dbReference>
<evidence type="ECO:0000256" key="2">
    <source>
        <dbReference type="ARBA" id="ARBA00006653"/>
    </source>
</evidence>
<feature type="region of interest" description="Disordered" evidence="9">
    <location>
        <begin position="1"/>
        <end position="35"/>
    </location>
</feature>
<dbReference type="GO" id="GO:0006891">
    <property type="term" value="P:intra-Golgi vesicle-mediated transport"/>
    <property type="evidence" value="ECO:0007669"/>
    <property type="project" value="InterPro"/>
</dbReference>
<dbReference type="PANTHER" id="PTHR31658">
    <property type="entry name" value="CONSERVED OLIGOMERIC GOLGI COMPLEX SUBUNIT 1"/>
    <property type="match status" value="1"/>
</dbReference>
<dbReference type="AlphaFoldDB" id="A0A438FCI6"/>
<proteinExistence type="inferred from homology"/>
<organism evidence="10 11">
    <name type="scientific">Vitis vinifera</name>
    <name type="common">Grape</name>
    <dbReference type="NCBI Taxonomy" id="29760"/>
    <lineage>
        <taxon>Eukaryota</taxon>
        <taxon>Viridiplantae</taxon>
        <taxon>Streptophyta</taxon>
        <taxon>Embryophyta</taxon>
        <taxon>Tracheophyta</taxon>
        <taxon>Spermatophyta</taxon>
        <taxon>Magnoliopsida</taxon>
        <taxon>eudicotyledons</taxon>
        <taxon>Gunneridae</taxon>
        <taxon>Pentapetalae</taxon>
        <taxon>rosids</taxon>
        <taxon>Vitales</taxon>
        <taxon>Vitaceae</taxon>
        <taxon>Viteae</taxon>
        <taxon>Vitis</taxon>
    </lineage>
</organism>
<evidence type="ECO:0000256" key="9">
    <source>
        <dbReference type="SAM" id="MobiDB-lite"/>
    </source>
</evidence>
<dbReference type="Pfam" id="PF08700">
    <property type="entry name" value="VPS51_Exo84_N"/>
    <property type="match status" value="1"/>
</dbReference>
<evidence type="ECO:0000256" key="6">
    <source>
        <dbReference type="ARBA" id="ARBA00023034"/>
    </source>
</evidence>
<comment type="subcellular location">
    <subcellularLocation>
        <location evidence="1">Golgi apparatus membrane</location>
        <topology evidence="1">Peripheral membrane protein</topology>
    </subcellularLocation>
</comment>
<evidence type="ECO:0000256" key="1">
    <source>
        <dbReference type="ARBA" id="ARBA00004395"/>
    </source>
</evidence>
<evidence type="ECO:0000313" key="10">
    <source>
        <dbReference type="EMBL" id="RVW57672.1"/>
    </source>
</evidence>